<name>A0A9X4RIZ8_9ACTN</name>
<dbReference type="EMBL" id="JANRHA010000015">
    <property type="protein sequence ID" value="MDG3016626.1"/>
    <property type="molecule type" value="Genomic_DNA"/>
</dbReference>
<reference evidence="1" key="1">
    <citation type="submission" date="2022-08" db="EMBL/GenBank/DDBJ databases">
        <title>Genome analysis of Corynebacteriales strain.</title>
        <authorList>
            <person name="Lee S.D."/>
        </authorList>
    </citation>
    <scope>NUCLEOTIDE SEQUENCE</scope>
    <source>
        <strain evidence="1">D3-21</strain>
    </source>
</reference>
<dbReference type="RefSeq" id="WP_332520596.1">
    <property type="nucleotide sequence ID" value="NZ_JANRHA010000015.1"/>
</dbReference>
<dbReference type="AlphaFoldDB" id="A0A9X4RIZ8"/>
<accession>A0A9X4RIZ8</accession>
<comment type="caution">
    <text evidence="1">The sequence shown here is derived from an EMBL/GenBank/DDBJ whole genome shotgun (WGS) entry which is preliminary data.</text>
</comment>
<keyword evidence="2" id="KW-1185">Reference proteome</keyword>
<evidence type="ECO:0008006" key="3">
    <source>
        <dbReference type="Google" id="ProtNLM"/>
    </source>
</evidence>
<dbReference type="Proteomes" id="UP001152755">
    <property type="component" value="Unassembled WGS sequence"/>
</dbReference>
<evidence type="ECO:0000313" key="2">
    <source>
        <dbReference type="Proteomes" id="UP001152755"/>
    </source>
</evidence>
<proteinExistence type="predicted"/>
<gene>
    <name evidence="1" type="ORF">NVS88_18915</name>
</gene>
<protein>
    <recommendedName>
        <fullName evidence="3">Ferric siderophore reductase C-terminal domain-containing protein</fullName>
    </recommendedName>
</protein>
<evidence type="ECO:0000313" key="1">
    <source>
        <dbReference type="EMBL" id="MDG3016626.1"/>
    </source>
</evidence>
<organism evidence="1 2">
    <name type="scientific">Speluncibacter jeojiensis</name>
    <dbReference type="NCBI Taxonomy" id="2710754"/>
    <lineage>
        <taxon>Bacteria</taxon>
        <taxon>Bacillati</taxon>
        <taxon>Actinomycetota</taxon>
        <taxon>Actinomycetes</taxon>
        <taxon>Mycobacteriales</taxon>
        <taxon>Speluncibacteraceae</taxon>
        <taxon>Speluncibacter</taxon>
    </lineage>
</organism>
<sequence length="246" mass="26115">MTVEPLYAHTAGRVPGLAASFTPTGRRSAGSVLTDRQWLAARVADTSRRWAGAEGRVSGTLWWYSASSTLLGASLGVRLACGVWLDPDPARTAVYVDDHGMLLAARPERTLPGRTPGESDHDVARAGGAWHGALASIIESLARVSGAREPALWAVASDSLANRGLEAGRALGDQRRGRDVALALAEGIGVPLPAPRFVDVGGADRSRLVCRRNSCCLIDQTGLADRCASCPRRHPDERARILGRPR</sequence>